<comment type="subcellular location">
    <subcellularLocation>
        <location evidence="2">Membrane</location>
    </subcellularLocation>
</comment>
<evidence type="ECO:0000256" key="7">
    <source>
        <dbReference type="ARBA" id="ARBA00022777"/>
    </source>
</evidence>
<dbReference type="CDD" id="cd16917">
    <property type="entry name" value="HATPase_UhpB-NarQ-NarX-like"/>
    <property type="match status" value="1"/>
</dbReference>
<dbReference type="KEGG" id="ares:IWH25_15140"/>
<dbReference type="PANTHER" id="PTHR24421:SF10">
    <property type="entry name" value="NITRATE_NITRITE SENSOR PROTEIN NARQ"/>
    <property type="match status" value="1"/>
</dbReference>
<name>A0A974SNJ8_9RHOO</name>
<dbReference type="SUPFAM" id="SSF55874">
    <property type="entry name" value="ATPase domain of HSP90 chaperone/DNA topoisomerase II/histidine kinase"/>
    <property type="match status" value="1"/>
</dbReference>
<gene>
    <name evidence="12" type="ORF">IWH25_15140</name>
</gene>
<evidence type="ECO:0000256" key="6">
    <source>
        <dbReference type="ARBA" id="ARBA00022741"/>
    </source>
</evidence>
<dbReference type="SMART" id="SM00387">
    <property type="entry name" value="HATPase_c"/>
    <property type="match status" value="1"/>
</dbReference>
<dbReference type="Gene3D" id="3.30.565.10">
    <property type="entry name" value="Histidine kinase-like ATPase, C-terminal domain"/>
    <property type="match status" value="1"/>
</dbReference>
<dbReference type="InterPro" id="IPR005467">
    <property type="entry name" value="His_kinase_dom"/>
</dbReference>
<dbReference type="RefSeq" id="WP_203386596.1">
    <property type="nucleotide sequence ID" value="NZ_CP064781.1"/>
</dbReference>
<evidence type="ECO:0000313" key="13">
    <source>
        <dbReference type="Proteomes" id="UP000663444"/>
    </source>
</evidence>
<dbReference type="CDD" id="cd06225">
    <property type="entry name" value="HAMP"/>
    <property type="match status" value="1"/>
</dbReference>
<protein>
    <recommendedName>
        <fullName evidence="3">histidine kinase</fullName>
        <ecNumber evidence="3">2.7.13.3</ecNumber>
    </recommendedName>
</protein>
<feature type="domain" description="HAMP" evidence="11">
    <location>
        <begin position="177"/>
        <end position="233"/>
    </location>
</feature>
<dbReference type="Proteomes" id="UP000663444">
    <property type="component" value="Chromosome"/>
</dbReference>
<dbReference type="GO" id="GO:0005524">
    <property type="term" value="F:ATP binding"/>
    <property type="evidence" value="ECO:0007669"/>
    <property type="project" value="UniProtKB-KW"/>
</dbReference>
<evidence type="ECO:0000256" key="1">
    <source>
        <dbReference type="ARBA" id="ARBA00000085"/>
    </source>
</evidence>
<dbReference type="PANTHER" id="PTHR24421">
    <property type="entry name" value="NITRATE/NITRITE SENSOR PROTEIN NARX-RELATED"/>
    <property type="match status" value="1"/>
</dbReference>
<evidence type="ECO:0000256" key="8">
    <source>
        <dbReference type="ARBA" id="ARBA00022840"/>
    </source>
</evidence>
<dbReference type="InterPro" id="IPR003594">
    <property type="entry name" value="HATPase_dom"/>
</dbReference>
<dbReference type="InterPro" id="IPR050482">
    <property type="entry name" value="Sensor_HK_TwoCompSys"/>
</dbReference>
<evidence type="ECO:0000256" key="3">
    <source>
        <dbReference type="ARBA" id="ARBA00012438"/>
    </source>
</evidence>
<dbReference type="InterPro" id="IPR036890">
    <property type="entry name" value="HATPase_C_sf"/>
</dbReference>
<dbReference type="Pfam" id="PF07730">
    <property type="entry name" value="HisKA_3"/>
    <property type="match status" value="1"/>
</dbReference>
<dbReference type="Pfam" id="PF00672">
    <property type="entry name" value="HAMP"/>
    <property type="match status" value="1"/>
</dbReference>
<comment type="catalytic activity">
    <reaction evidence="1">
        <text>ATP + protein L-histidine = ADP + protein N-phospho-L-histidine.</text>
        <dbReference type="EC" id="2.7.13.3"/>
    </reaction>
</comment>
<dbReference type="EMBL" id="CP064781">
    <property type="protein sequence ID" value="QRJ63068.1"/>
    <property type="molecule type" value="Genomic_DNA"/>
</dbReference>
<dbReference type="GO" id="GO:0046983">
    <property type="term" value="F:protein dimerization activity"/>
    <property type="evidence" value="ECO:0007669"/>
    <property type="project" value="InterPro"/>
</dbReference>
<feature type="domain" description="Histidine kinase" evidence="10">
    <location>
        <begin position="369"/>
        <end position="457"/>
    </location>
</feature>
<reference evidence="12" key="1">
    <citation type="submission" date="2020-11" db="EMBL/GenBank/DDBJ databases">
        <title>Azospira restricta DSM 18626 genome sequence.</title>
        <authorList>
            <person name="Moe W.M."/>
        </authorList>
    </citation>
    <scope>NUCLEOTIDE SEQUENCE</scope>
    <source>
        <strain evidence="12">DSM 18626</strain>
    </source>
</reference>
<dbReference type="AlphaFoldDB" id="A0A974SNJ8"/>
<proteinExistence type="predicted"/>
<dbReference type="Gene3D" id="6.10.340.10">
    <property type="match status" value="1"/>
</dbReference>
<dbReference type="PROSITE" id="PS50109">
    <property type="entry name" value="HIS_KIN"/>
    <property type="match status" value="1"/>
</dbReference>
<keyword evidence="13" id="KW-1185">Reference proteome</keyword>
<dbReference type="EC" id="2.7.13.3" evidence="3"/>
<dbReference type="GO" id="GO:0016020">
    <property type="term" value="C:membrane"/>
    <property type="evidence" value="ECO:0007669"/>
    <property type="project" value="UniProtKB-SubCell"/>
</dbReference>
<evidence type="ECO:0000256" key="2">
    <source>
        <dbReference type="ARBA" id="ARBA00004370"/>
    </source>
</evidence>
<evidence type="ECO:0000256" key="4">
    <source>
        <dbReference type="ARBA" id="ARBA00022553"/>
    </source>
</evidence>
<evidence type="ECO:0000259" key="11">
    <source>
        <dbReference type="PROSITE" id="PS50885"/>
    </source>
</evidence>
<accession>A0A974SNJ8</accession>
<keyword evidence="7" id="KW-0418">Kinase</keyword>
<keyword evidence="6" id="KW-0547">Nucleotide-binding</keyword>
<keyword evidence="4" id="KW-0597">Phosphoprotein</keyword>
<evidence type="ECO:0000313" key="12">
    <source>
        <dbReference type="EMBL" id="QRJ63068.1"/>
    </source>
</evidence>
<dbReference type="PROSITE" id="PS50885">
    <property type="entry name" value="HAMP"/>
    <property type="match status" value="1"/>
</dbReference>
<dbReference type="Pfam" id="PF02518">
    <property type="entry name" value="HATPase_c"/>
    <property type="match status" value="1"/>
</dbReference>
<keyword evidence="5" id="KW-0808">Transferase</keyword>
<dbReference type="SMART" id="SM00304">
    <property type="entry name" value="HAMP"/>
    <property type="match status" value="1"/>
</dbReference>
<keyword evidence="9" id="KW-0902">Two-component regulatory system</keyword>
<evidence type="ECO:0000259" key="10">
    <source>
        <dbReference type="PROSITE" id="PS50109"/>
    </source>
</evidence>
<organism evidence="12 13">
    <name type="scientific">Azospira restricta</name>
    <dbReference type="NCBI Taxonomy" id="404405"/>
    <lineage>
        <taxon>Bacteria</taxon>
        <taxon>Pseudomonadati</taxon>
        <taxon>Pseudomonadota</taxon>
        <taxon>Betaproteobacteria</taxon>
        <taxon>Rhodocyclales</taxon>
        <taxon>Rhodocyclaceae</taxon>
        <taxon>Azospira</taxon>
    </lineage>
</organism>
<dbReference type="Gene3D" id="1.20.5.1930">
    <property type="match status" value="1"/>
</dbReference>
<dbReference type="InterPro" id="IPR003660">
    <property type="entry name" value="HAMP_dom"/>
</dbReference>
<keyword evidence="8" id="KW-0067">ATP-binding</keyword>
<evidence type="ECO:0000256" key="9">
    <source>
        <dbReference type="ARBA" id="ARBA00023012"/>
    </source>
</evidence>
<evidence type="ECO:0000256" key="5">
    <source>
        <dbReference type="ARBA" id="ARBA00022679"/>
    </source>
</evidence>
<sequence length="462" mass="48240">MNARRRPSLHTRLSLVLTALAATLLLALGGLWLHGVRGAIHEEVEAATRVSEQWLAALVREDRGEVSPGAANPLLGDLRALGRIRANVLDVFAASGELLYQSPPPAYKAGRDAPGWFAALVGPRFAARRIEAGGLVLVLHPDSSRAVLDAWDDLVAMAGWAAALLGLLFVAVRGALARALRPLGEVVAALDRTARSGADFRIDARLPTGDAPELDRIARAFNGMADRLAQAVDQNVRLEADREIAHRLQAGLEDERRAIARELHDELSQGITAVRALAGAIAQRSEAQPALFGPAQSIVAVTGEMQDGVRAILQRLRPPAAGVGPAGLAAALQRHCAAWREQHPQIALELHGAPGDAPLADATAQAALRIVQEALTNVVRHAGATRVDIELAAADGWLELCIADDGRGLAGGPSRQPGCGLGLAGMAERAAALGGSVQLGSGREGGVRLLARLPAADCAVSN</sequence>
<dbReference type="GO" id="GO:0000155">
    <property type="term" value="F:phosphorelay sensor kinase activity"/>
    <property type="evidence" value="ECO:0007669"/>
    <property type="project" value="InterPro"/>
</dbReference>
<dbReference type="InterPro" id="IPR011712">
    <property type="entry name" value="Sig_transdc_His_kin_sub3_dim/P"/>
</dbReference>